<dbReference type="AlphaFoldDB" id="A0A9D3Z684"/>
<proteinExistence type="predicted"/>
<organism evidence="1 2">
    <name type="scientific">Dreissena polymorpha</name>
    <name type="common">Zebra mussel</name>
    <name type="synonym">Mytilus polymorpha</name>
    <dbReference type="NCBI Taxonomy" id="45954"/>
    <lineage>
        <taxon>Eukaryota</taxon>
        <taxon>Metazoa</taxon>
        <taxon>Spiralia</taxon>
        <taxon>Lophotrochozoa</taxon>
        <taxon>Mollusca</taxon>
        <taxon>Bivalvia</taxon>
        <taxon>Autobranchia</taxon>
        <taxon>Heteroconchia</taxon>
        <taxon>Euheterodonta</taxon>
        <taxon>Imparidentia</taxon>
        <taxon>Neoheterodontei</taxon>
        <taxon>Myida</taxon>
        <taxon>Dreissenoidea</taxon>
        <taxon>Dreissenidae</taxon>
        <taxon>Dreissena</taxon>
    </lineage>
</organism>
<name>A0A9D3Z684_DREPO</name>
<comment type="caution">
    <text evidence="1">The sequence shown here is derived from an EMBL/GenBank/DDBJ whole genome shotgun (WGS) entry which is preliminary data.</text>
</comment>
<gene>
    <name evidence="1" type="ORF">DPMN_072317</name>
</gene>
<evidence type="ECO:0000313" key="2">
    <source>
        <dbReference type="Proteomes" id="UP000828390"/>
    </source>
</evidence>
<evidence type="ECO:0000313" key="1">
    <source>
        <dbReference type="EMBL" id="KAH3712567.1"/>
    </source>
</evidence>
<reference evidence="1" key="2">
    <citation type="submission" date="2020-11" db="EMBL/GenBank/DDBJ databases">
        <authorList>
            <person name="McCartney M.A."/>
            <person name="Auch B."/>
            <person name="Kono T."/>
            <person name="Mallez S."/>
            <person name="Becker A."/>
            <person name="Gohl D.M."/>
            <person name="Silverstein K.A.T."/>
            <person name="Koren S."/>
            <person name="Bechman K.B."/>
            <person name="Herman A."/>
            <person name="Abrahante J.E."/>
            <person name="Garbe J."/>
        </authorList>
    </citation>
    <scope>NUCLEOTIDE SEQUENCE</scope>
    <source>
        <strain evidence="1">Duluth1</strain>
        <tissue evidence="1">Whole animal</tissue>
    </source>
</reference>
<dbReference type="EMBL" id="JAIWYP010000014">
    <property type="protein sequence ID" value="KAH3712567.1"/>
    <property type="molecule type" value="Genomic_DNA"/>
</dbReference>
<accession>A0A9D3Z684</accession>
<reference evidence="1" key="1">
    <citation type="journal article" date="2019" name="bioRxiv">
        <title>The Genome of the Zebra Mussel, Dreissena polymorpha: A Resource for Invasive Species Research.</title>
        <authorList>
            <person name="McCartney M.A."/>
            <person name="Auch B."/>
            <person name="Kono T."/>
            <person name="Mallez S."/>
            <person name="Zhang Y."/>
            <person name="Obille A."/>
            <person name="Becker A."/>
            <person name="Abrahante J.E."/>
            <person name="Garbe J."/>
            <person name="Badalamenti J.P."/>
            <person name="Herman A."/>
            <person name="Mangelson H."/>
            <person name="Liachko I."/>
            <person name="Sullivan S."/>
            <person name="Sone E.D."/>
            <person name="Koren S."/>
            <person name="Silverstein K.A.T."/>
            <person name="Beckman K.B."/>
            <person name="Gohl D.M."/>
        </authorList>
    </citation>
    <scope>NUCLEOTIDE SEQUENCE</scope>
    <source>
        <strain evidence="1">Duluth1</strain>
        <tissue evidence="1">Whole animal</tissue>
    </source>
</reference>
<keyword evidence="2" id="KW-1185">Reference proteome</keyword>
<dbReference type="Proteomes" id="UP000828390">
    <property type="component" value="Unassembled WGS sequence"/>
</dbReference>
<protein>
    <submittedName>
        <fullName evidence="1">Uncharacterized protein</fullName>
    </submittedName>
</protein>
<sequence length="92" mass="10220">MNPIVGFTKKTLCSCNRDDFWSRDKNKAGMIAQISTSLTKMGCNVVVPQGNADVEIVKETAERSRESTTTFIGEDADFLIYFRSYVKTAIGT</sequence>